<comment type="caution">
    <text evidence="5">The sequence shown here is derived from an EMBL/GenBank/DDBJ whole genome shotgun (WGS) entry which is preliminary data.</text>
</comment>
<dbReference type="PROSITE" id="PS50897">
    <property type="entry name" value="CTLH"/>
    <property type="match status" value="1"/>
</dbReference>
<evidence type="ECO:0000259" key="4">
    <source>
        <dbReference type="PROSITE" id="PS51304"/>
    </source>
</evidence>
<evidence type="ECO:0000313" key="5">
    <source>
        <dbReference type="EMBL" id="KAK4750160.1"/>
    </source>
</evidence>
<dbReference type="Proteomes" id="UP001345219">
    <property type="component" value="Chromosome 21"/>
</dbReference>
<keyword evidence="1" id="KW-0853">WD repeat</keyword>
<gene>
    <name evidence="5" type="ORF">SAY87_027609</name>
</gene>
<evidence type="ECO:0000313" key="6">
    <source>
        <dbReference type="Proteomes" id="UP001345219"/>
    </source>
</evidence>
<organism evidence="5 6">
    <name type="scientific">Trapa incisa</name>
    <dbReference type="NCBI Taxonomy" id="236973"/>
    <lineage>
        <taxon>Eukaryota</taxon>
        <taxon>Viridiplantae</taxon>
        <taxon>Streptophyta</taxon>
        <taxon>Embryophyta</taxon>
        <taxon>Tracheophyta</taxon>
        <taxon>Spermatophyta</taxon>
        <taxon>Magnoliopsida</taxon>
        <taxon>eudicotyledons</taxon>
        <taxon>Gunneridae</taxon>
        <taxon>Pentapetalae</taxon>
        <taxon>rosids</taxon>
        <taxon>malvids</taxon>
        <taxon>Myrtales</taxon>
        <taxon>Lythraceae</taxon>
        <taxon>Trapa</taxon>
    </lineage>
</organism>
<feature type="domain" description="CTLH" evidence="3">
    <location>
        <begin position="10"/>
        <end position="68"/>
    </location>
</feature>
<dbReference type="InterPro" id="IPR054080">
    <property type="entry name" value="TPR1-like_2nd"/>
</dbReference>
<name>A0AAN7JMU3_9MYRT</name>
<dbReference type="PROSITE" id="PS51304">
    <property type="entry name" value="GALECTIN"/>
    <property type="match status" value="1"/>
</dbReference>
<dbReference type="InterPro" id="IPR027728">
    <property type="entry name" value="Topless_fam"/>
</dbReference>
<dbReference type="PANTHER" id="PTHR44083">
    <property type="entry name" value="TOPLESS-RELATED PROTEIN 1-RELATED"/>
    <property type="match status" value="1"/>
</dbReference>
<evidence type="ECO:0000256" key="1">
    <source>
        <dbReference type="ARBA" id="ARBA00022574"/>
    </source>
</evidence>
<dbReference type="EMBL" id="JAXIOK010000018">
    <property type="protein sequence ID" value="KAK4750160.1"/>
    <property type="molecule type" value="Genomic_DNA"/>
</dbReference>
<dbReference type="Pfam" id="PF21889">
    <property type="entry name" value="TPR1-like_2nd"/>
    <property type="match status" value="1"/>
</dbReference>
<dbReference type="GO" id="GO:0030246">
    <property type="term" value="F:carbohydrate binding"/>
    <property type="evidence" value="ECO:0007669"/>
    <property type="project" value="InterPro"/>
</dbReference>
<proteinExistence type="predicted"/>
<dbReference type="AlphaFoldDB" id="A0AAN7JMU3"/>
<sequence length="125" mass="14937">MKKVRARIRSYFYVEHLEGMVMNGQWGAAERYLSSFTRLDDNRFSLKIYFHMRKQHFLETLDGENKKLSLYKDALTERGKMMAELKRIIMANPVFKGRLRFLDMENQRLKQLINQAAQSEKKISN</sequence>
<evidence type="ECO:0000256" key="2">
    <source>
        <dbReference type="ARBA" id="ARBA00022737"/>
    </source>
</evidence>
<dbReference type="GO" id="GO:0006355">
    <property type="term" value="P:regulation of DNA-templated transcription"/>
    <property type="evidence" value="ECO:0007669"/>
    <property type="project" value="InterPro"/>
</dbReference>
<protein>
    <submittedName>
        <fullName evidence="5">Uncharacterized protein</fullName>
    </submittedName>
</protein>
<dbReference type="InterPro" id="IPR001079">
    <property type="entry name" value="Galectin_CRD"/>
</dbReference>
<dbReference type="PANTHER" id="PTHR44083:SF30">
    <property type="entry name" value="TOPLESS-LIKE PROTEIN"/>
    <property type="match status" value="1"/>
</dbReference>
<keyword evidence="2" id="KW-0677">Repeat</keyword>
<feature type="domain" description="Galectin" evidence="4">
    <location>
        <begin position="1"/>
        <end position="105"/>
    </location>
</feature>
<reference evidence="5 6" key="1">
    <citation type="journal article" date="2023" name="Hortic Res">
        <title>Pangenome of water caltrop reveals structural variations and asymmetric subgenome divergence after allopolyploidization.</title>
        <authorList>
            <person name="Zhang X."/>
            <person name="Chen Y."/>
            <person name="Wang L."/>
            <person name="Yuan Y."/>
            <person name="Fang M."/>
            <person name="Shi L."/>
            <person name="Lu R."/>
            <person name="Comes H.P."/>
            <person name="Ma Y."/>
            <person name="Chen Y."/>
            <person name="Huang G."/>
            <person name="Zhou Y."/>
            <person name="Zheng Z."/>
            <person name="Qiu Y."/>
        </authorList>
    </citation>
    <scope>NUCLEOTIDE SEQUENCE [LARGE SCALE GENOMIC DNA]</scope>
    <source>
        <tissue evidence="5">Roots</tissue>
    </source>
</reference>
<dbReference type="SMART" id="SM00668">
    <property type="entry name" value="CTLH"/>
    <property type="match status" value="1"/>
</dbReference>
<evidence type="ECO:0000259" key="3">
    <source>
        <dbReference type="PROSITE" id="PS50897"/>
    </source>
</evidence>
<accession>A0AAN7JMU3</accession>
<keyword evidence="6" id="KW-1185">Reference proteome</keyword>
<dbReference type="InterPro" id="IPR006595">
    <property type="entry name" value="CTLH_C"/>
</dbReference>